<dbReference type="InterPro" id="IPR016024">
    <property type="entry name" value="ARM-type_fold"/>
</dbReference>
<dbReference type="Gene3D" id="1.25.10.10">
    <property type="entry name" value="Leucine-rich Repeat Variant"/>
    <property type="match status" value="1"/>
</dbReference>
<sequence length="1112" mass="116893">MLLVQVRAAAEQLHSDPDIDSEAKDEPAEALQSIAGIVLGILLDRKKAVPEGLPKAAALLHDAALLAAAHWPEVQESVAKLCVAWWQADAPGKEALITQTIPYLLVRALSTCKAADVKRCFTMRKALALLDFDSESIGDVKRLLLRAAFLPAFLRTSEGRRFLAYLFTLEAPMVREIGAIIRNQIPSGRRSMLDAYGEILLRAWRNCVAASLLTTEDLIQGLMEAALHASTASMAAALRRVLGALHGAKSAPGVDALLLRLYQPILFRALSAANPAVRRNALGLLVDAFPLQDPDASNEDTDEVLTRQFGAFGDALGDDSPAVRAEAVTGLGSLLDTYWELVPAGVTAGFLQRIAGDLAFDGASVAVRSAALTGLARLAKNPLAQPLMKVVLPSLKPLTWDPALAVRTAMADLLLTIGTVRDLSVVDVVPLDVLLEVLGSDARPVAERVHRLLLPSYFGSPEEGPACVAALLRQNPEAGRRFCSMLVGANASSSSVPVEHAIGLACVLRDHLVACSQSRPESAEAPKQRKKRKQKDAPAAESVQAAETPEAWEAMLLGLAALCQGLASEPSLGELGSAGQEHHLTEAQLQLLLAESASADARSAVLSIAAAQAGSQASADVQSRCISMLWGPSAHSVSQSELGSILQCLTAPEDFETLLQHVAAALNAQRPGSAGSVASRSSVSTQMTADVALRCLGAMLGDEQLRWQLLSSSTMVQLLPLVEEVAQHACRTLADAIRRHGSEECAVASQDAQLAATTLSIFCRTALHLQLTTELVSAASGADAEGAPESMWQHTGASALQHAAEWSSELLAALSDFSAGALTVGAERPERERQPKRKKGRGAQPSSAAAACSLPELARAALDAVLCTLAACTDAARLDVAPPSHGNAPEEEQTAELCKLAHSVLTWLQQLPERGMPGGDSALTGLRAESLGHTARLLHCQLAPVQRQVSTPVLDLAEAVMATGVAFAEEPDALAMLKRYLPGLLKSLSSYTADASRWLQPLADAAAAVVATDDDFMDETHTTGNDENASAAANTGHTVPNKAGAKQAKLLCSAQPFLKAVANASALAKVQHILAQCSLSISDSAPVAAGKDAVREPDGGRLLAACFHSQRV</sequence>
<protein>
    <submittedName>
        <fullName evidence="2">G6504 protein</fullName>
    </submittedName>
</protein>
<dbReference type="InterPro" id="IPR024741">
    <property type="entry name" value="Condensin2_G2"/>
</dbReference>
<keyword evidence="3" id="KW-1185">Reference proteome</keyword>
<accession>A0ABP1G232</accession>
<dbReference type="InterPro" id="IPR011989">
    <property type="entry name" value="ARM-like"/>
</dbReference>
<comment type="caution">
    <text evidence="2">The sequence shown here is derived from an EMBL/GenBank/DDBJ whole genome shotgun (WGS) entry which is preliminary data.</text>
</comment>
<dbReference type="Proteomes" id="UP001497392">
    <property type="component" value="Unassembled WGS sequence"/>
</dbReference>
<dbReference type="SUPFAM" id="SSF48371">
    <property type="entry name" value="ARM repeat"/>
    <property type="match status" value="1"/>
</dbReference>
<evidence type="ECO:0000313" key="2">
    <source>
        <dbReference type="EMBL" id="CAL5223907.1"/>
    </source>
</evidence>
<dbReference type="EMBL" id="CAXHTA020000009">
    <property type="protein sequence ID" value="CAL5223907.1"/>
    <property type="molecule type" value="Genomic_DNA"/>
</dbReference>
<proteinExistence type="predicted"/>
<feature type="region of interest" description="Disordered" evidence="1">
    <location>
        <begin position="823"/>
        <end position="846"/>
    </location>
</feature>
<evidence type="ECO:0000256" key="1">
    <source>
        <dbReference type="SAM" id="MobiDB-lite"/>
    </source>
</evidence>
<dbReference type="PANTHER" id="PTHR16199">
    <property type="entry name" value="CONDENSIN-2 COMPLEX SUBUNIT G2"/>
    <property type="match status" value="1"/>
</dbReference>
<evidence type="ECO:0000313" key="3">
    <source>
        <dbReference type="Proteomes" id="UP001497392"/>
    </source>
</evidence>
<gene>
    <name evidence="2" type="primary">g6504</name>
    <name evidence="2" type="ORF">VP750_LOCUS5566</name>
</gene>
<name>A0ABP1G232_9CHLO</name>
<reference evidence="2 3" key="1">
    <citation type="submission" date="2024-06" db="EMBL/GenBank/DDBJ databases">
        <authorList>
            <person name="Kraege A."/>
            <person name="Thomma B."/>
        </authorList>
    </citation>
    <scope>NUCLEOTIDE SEQUENCE [LARGE SCALE GENOMIC DNA]</scope>
</reference>
<dbReference type="Pfam" id="PF12422">
    <property type="entry name" value="Condensin2nSMC"/>
    <property type="match status" value="1"/>
</dbReference>
<feature type="region of interest" description="Disordered" evidence="1">
    <location>
        <begin position="518"/>
        <end position="545"/>
    </location>
</feature>
<dbReference type="PANTHER" id="PTHR16199:SF4">
    <property type="entry name" value="CONDENSIN-2 COMPLEX SUBUNIT G2"/>
    <property type="match status" value="1"/>
</dbReference>
<organism evidence="2 3">
    <name type="scientific">Coccomyxa viridis</name>
    <dbReference type="NCBI Taxonomy" id="1274662"/>
    <lineage>
        <taxon>Eukaryota</taxon>
        <taxon>Viridiplantae</taxon>
        <taxon>Chlorophyta</taxon>
        <taxon>core chlorophytes</taxon>
        <taxon>Trebouxiophyceae</taxon>
        <taxon>Trebouxiophyceae incertae sedis</taxon>
        <taxon>Coccomyxaceae</taxon>
        <taxon>Coccomyxa</taxon>
    </lineage>
</organism>